<feature type="region of interest" description="Disordered" evidence="1">
    <location>
        <begin position="34"/>
        <end position="53"/>
    </location>
</feature>
<comment type="caution">
    <text evidence="2">The sequence shown here is derived from an EMBL/GenBank/DDBJ whole genome shotgun (WGS) entry which is preliminary data.</text>
</comment>
<dbReference type="Proteomes" id="UP000638353">
    <property type="component" value="Unassembled WGS sequence"/>
</dbReference>
<reference evidence="2" key="2">
    <citation type="submission" date="2020-09" db="EMBL/GenBank/DDBJ databases">
        <authorList>
            <person name="Sun Q."/>
            <person name="Ohkuma M."/>
        </authorList>
    </citation>
    <scope>NUCLEOTIDE SEQUENCE</scope>
    <source>
        <strain evidence="2">JCM 4637</strain>
    </source>
</reference>
<evidence type="ECO:0008006" key="4">
    <source>
        <dbReference type="Google" id="ProtNLM"/>
    </source>
</evidence>
<gene>
    <name evidence="2" type="ORF">GCM10010334_83190</name>
</gene>
<reference evidence="2" key="1">
    <citation type="journal article" date="2014" name="Int. J. Syst. Evol. Microbiol.">
        <title>Complete genome sequence of Corynebacterium casei LMG S-19264T (=DSM 44701T), isolated from a smear-ripened cheese.</title>
        <authorList>
            <consortium name="US DOE Joint Genome Institute (JGI-PGF)"/>
            <person name="Walter F."/>
            <person name="Albersmeier A."/>
            <person name="Kalinowski J."/>
            <person name="Ruckert C."/>
        </authorList>
    </citation>
    <scope>NUCLEOTIDE SEQUENCE</scope>
    <source>
        <strain evidence="2">JCM 4637</strain>
    </source>
</reference>
<evidence type="ECO:0000313" key="3">
    <source>
        <dbReference type="Proteomes" id="UP000638353"/>
    </source>
</evidence>
<feature type="region of interest" description="Disordered" evidence="1">
    <location>
        <begin position="1"/>
        <end position="24"/>
    </location>
</feature>
<sequence length="138" mass="15850">MQRYGNPTPLRRCPLPRKPRPPCSVPGCPELTTGGRCPTHEKEANAQRVTPGTSAYGRRWPLIRKRYLYTHPWCVLCSRTATVADHFPLSRRQLLARRVVNPDAFEHLRPLCTPCHNRETAKHQPGGWAAERVQPRRQ</sequence>
<evidence type="ECO:0000313" key="2">
    <source>
        <dbReference type="EMBL" id="GHD19485.1"/>
    </source>
</evidence>
<evidence type="ECO:0000256" key="1">
    <source>
        <dbReference type="SAM" id="MobiDB-lite"/>
    </source>
</evidence>
<feature type="region of interest" description="Disordered" evidence="1">
    <location>
        <begin position="118"/>
        <end position="138"/>
    </location>
</feature>
<dbReference type="AlphaFoldDB" id="A0A918X987"/>
<name>A0A918X987_9ACTN</name>
<protein>
    <recommendedName>
        <fullName evidence="4">HNH endonuclease</fullName>
    </recommendedName>
</protein>
<organism evidence="2 3">
    <name type="scientific">Streptomyces finlayi</name>
    <dbReference type="NCBI Taxonomy" id="67296"/>
    <lineage>
        <taxon>Bacteria</taxon>
        <taxon>Bacillati</taxon>
        <taxon>Actinomycetota</taxon>
        <taxon>Actinomycetes</taxon>
        <taxon>Kitasatosporales</taxon>
        <taxon>Streptomycetaceae</taxon>
        <taxon>Streptomyces</taxon>
    </lineage>
</organism>
<accession>A0A918X987</accession>
<proteinExistence type="predicted"/>
<dbReference type="EMBL" id="BMVC01000035">
    <property type="protein sequence ID" value="GHD19485.1"/>
    <property type="molecule type" value="Genomic_DNA"/>
</dbReference>